<reference evidence="3" key="1">
    <citation type="submission" date="2017-09" db="EMBL/GenBank/DDBJ databases">
        <title>FDA dAtabase for Regulatory Grade micrObial Sequences (FDA-ARGOS): Supporting development and validation of Infectious Disease Dx tests.</title>
        <authorList>
            <person name="Minogue T."/>
            <person name="Wolcott M."/>
            <person name="Wasieloski L."/>
            <person name="Aguilar W."/>
            <person name="Moore D."/>
            <person name="Tallon L."/>
            <person name="Sadzewicz L."/>
            <person name="Ott S."/>
            <person name="Zhao X."/>
            <person name="Nagaraj S."/>
            <person name="Vavikolanu K."/>
            <person name="Aluvathingal J."/>
            <person name="Nadendla S."/>
            <person name="Sichtig H."/>
        </authorList>
    </citation>
    <scope>NUCLEOTIDE SEQUENCE [LARGE SCALE GENOMIC DNA]</scope>
    <source>
        <strain evidence="3">FDAARGOS_390</strain>
    </source>
</reference>
<organism evidence="2 3">
    <name type="scientific">Burkholderia gladioli</name>
    <name type="common">Pseudomonas marginata</name>
    <name type="synonym">Phytomonas marginata</name>
    <dbReference type="NCBI Taxonomy" id="28095"/>
    <lineage>
        <taxon>Bacteria</taxon>
        <taxon>Pseudomonadati</taxon>
        <taxon>Pseudomonadota</taxon>
        <taxon>Betaproteobacteria</taxon>
        <taxon>Burkholderiales</taxon>
        <taxon>Burkholderiaceae</taxon>
        <taxon>Burkholderia</taxon>
    </lineage>
</organism>
<dbReference type="Proteomes" id="UP000220629">
    <property type="component" value="Unassembled WGS sequence"/>
</dbReference>
<dbReference type="AlphaFoldDB" id="A0A2A7RZY5"/>
<keyword evidence="1" id="KW-0472">Membrane</keyword>
<evidence type="ECO:0000256" key="1">
    <source>
        <dbReference type="SAM" id="Phobius"/>
    </source>
</evidence>
<dbReference type="RefSeq" id="WP_098153483.1">
    <property type="nucleotide sequence ID" value="NZ_CADETB010000009.1"/>
</dbReference>
<accession>A0A2A7RZY5</accession>
<name>A0A2A7RZY5_BURGA</name>
<evidence type="ECO:0000313" key="3">
    <source>
        <dbReference type="Proteomes" id="UP000220629"/>
    </source>
</evidence>
<dbReference type="EMBL" id="PDDY01000004">
    <property type="protein sequence ID" value="PEH36550.1"/>
    <property type="molecule type" value="Genomic_DNA"/>
</dbReference>
<gene>
    <name evidence="2" type="ORF">CRM94_18100</name>
</gene>
<keyword evidence="1" id="KW-0812">Transmembrane</keyword>
<sequence length="85" mass="9269">MKALHQLLLALVLTIPIYLGLANSPLDDRFQSGAGWRAFEPLFDAMARLGIHGEGGILIGAMLIAGLAIAAMLVRLASFRRRNRR</sequence>
<evidence type="ECO:0000313" key="2">
    <source>
        <dbReference type="EMBL" id="PEH36550.1"/>
    </source>
</evidence>
<proteinExistence type="predicted"/>
<feature type="transmembrane region" description="Helical" evidence="1">
    <location>
        <begin position="56"/>
        <end position="77"/>
    </location>
</feature>
<comment type="caution">
    <text evidence="2">The sequence shown here is derived from an EMBL/GenBank/DDBJ whole genome shotgun (WGS) entry which is preliminary data.</text>
</comment>
<keyword evidence="1" id="KW-1133">Transmembrane helix</keyword>
<protein>
    <submittedName>
        <fullName evidence="2">Uncharacterized protein</fullName>
    </submittedName>
</protein>